<evidence type="ECO:0000259" key="1">
    <source>
        <dbReference type="PROSITE" id="PS51186"/>
    </source>
</evidence>
<dbReference type="Proteomes" id="UP000469927">
    <property type="component" value="Unassembled WGS sequence"/>
</dbReference>
<reference evidence="2 5" key="2">
    <citation type="submission" date="2019-08" db="EMBL/GenBank/DDBJ databases">
        <title>Prevalence, distribution, and phylogeny of type two toxin-antitoxin genes possessed by Cronobacter species where C. sakazakii homologs follow sequence type lineages.</title>
        <authorList>
            <person name="Finkelstein S."/>
            <person name="Negrete F."/>
            <person name="Jang H."/>
            <person name="Gopinath G.R."/>
            <person name="Tall B.D."/>
        </authorList>
    </citation>
    <scope>NUCLEOTIDE SEQUENCE [LARGE SCALE GENOMIC DNA]</scope>
    <source>
        <strain evidence="2 5">MOD1_GK1257</strain>
    </source>
</reference>
<dbReference type="Proteomes" id="UP000244378">
    <property type="component" value="Unassembled WGS sequence"/>
</dbReference>
<reference evidence="3 4" key="1">
    <citation type="submission" date="2016-12" db="EMBL/GenBank/DDBJ databases">
        <title>Analysis of the Molecular Diversity Among Cronobacter Species Isolated from Filth Flies Using a Pan Genomic DNA Microarray.</title>
        <authorList>
            <person name="Pava-Ripoll M."/>
            <person name="Tall B."/>
            <person name="Farber J."/>
            <person name="Fanning S."/>
            <person name="Lehner A."/>
            <person name="Stephan R."/>
            <person name="Pagotto F."/>
            <person name="Iverson C."/>
            <person name="Ziobro G."/>
            <person name="Miller A."/>
            <person name="Pearson R."/>
            <person name="Yan Q."/>
            <person name="Kim M."/>
            <person name="Jeong S."/>
            <person name="Park J."/>
            <person name="Jun S."/>
            <person name="Choi H."/>
            <person name="Chung T."/>
            <person name="Yoo Y."/>
            <person name="Park E."/>
            <person name="Hwang S."/>
            <person name="Lee B."/>
            <person name="Sathyamoorthy V."/>
            <person name="Carter L."/>
            <person name="Mammel M."/>
            <person name="Jackson S."/>
            <person name="Kothary M."/>
            <person name="Patel I."/>
            <person name="Grim C."/>
            <person name="Gopinath G."/>
            <person name="Gangiredla J."/>
            <person name="Chase H."/>
        </authorList>
    </citation>
    <scope>NUCLEOTIDE SEQUENCE [LARGE SCALE GENOMIC DNA]</scope>
    <source>
        <strain evidence="3 4">MOD1-Md1s</strain>
    </source>
</reference>
<dbReference type="Gene3D" id="3.40.630.30">
    <property type="match status" value="1"/>
</dbReference>
<evidence type="ECO:0000313" key="4">
    <source>
        <dbReference type="Proteomes" id="UP000244378"/>
    </source>
</evidence>
<evidence type="ECO:0000313" key="5">
    <source>
        <dbReference type="Proteomes" id="UP000469927"/>
    </source>
</evidence>
<proteinExistence type="predicted"/>
<dbReference type="PROSITE" id="PS51186">
    <property type="entry name" value="GNAT"/>
    <property type="match status" value="1"/>
</dbReference>
<dbReference type="SUPFAM" id="SSF55729">
    <property type="entry name" value="Acyl-CoA N-acyltransferases (Nat)"/>
    <property type="match status" value="1"/>
</dbReference>
<name>A0A2T7AUK7_9ENTR</name>
<evidence type="ECO:0000313" key="3">
    <source>
        <dbReference type="EMBL" id="PUX15469.1"/>
    </source>
</evidence>
<dbReference type="CDD" id="cd04301">
    <property type="entry name" value="NAT_SF"/>
    <property type="match status" value="1"/>
</dbReference>
<dbReference type="InterPro" id="IPR000182">
    <property type="entry name" value="GNAT_dom"/>
</dbReference>
<dbReference type="RefSeq" id="WP_075192941.1">
    <property type="nucleotide sequence ID" value="NZ_CP187979.1"/>
</dbReference>
<dbReference type="InterPro" id="IPR016181">
    <property type="entry name" value="Acyl_CoA_acyltransferase"/>
</dbReference>
<dbReference type="Pfam" id="PF13673">
    <property type="entry name" value="Acetyltransf_10"/>
    <property type="match status" value="1"/>
</dbReference>
<feature type="domain" description="N-acetyltransferase" evidence="1">
    <location>
        <begin position="5"/>
        <end position="151"/>
    </location>
</feature>
<keyword evidence="3" id="KW-0808">Transferase</keyword>
<dbReference type="EMBL" id="WAGD01000026">
    <property type="protein sequence ID" value="KAB0880396.1"/>
    <property type="molecule type" value="Genomic_DNA"/>
</dbReference>
<dbReference type="EMBL" id="MSAE01000014">
    <property type="protein sequence ID" value="PUX15469.1"/>
    <property type="molecule type" value="Genomic_DNA"/>
</dbReference>
<dbReference type="OrthoDB" id="9815041at2"/>
<keyword evidence="5" id="KW-1185">Reference proteome</keyword>
<dbReference type="AlphaFoldDB" id="A0A2T7AUK7"/>
<evidence type="ECO:0000313" key="2">
    <source>
        <dbReference type="EMBL" id="KAB0880396.1"/>
    </source>
</evidence>
<protein>
    <submittedName>
        <fullName evidence="3">GNAT family N-acetyltransferase</fullName>
    </submittedName>
</protein>
<sequence>MSGIITIRSVTPVGIDFDRLREESQALGFTMLDRLAVHWMDGSNAFSAPGERLLGAFLGEALVGVGGLNRDPFDTHPRAGRVRHLYVSHAVRRVGVGNQLLKTIAHHAHNAFDYLNIRAPESAFSFYLQAGFLPVTHQPHITHRLTLPALA</sequence>
<comment type="caution">
    <text evidence="3">The sequence shown here is derived from an EMBL/GenBank/DDBJ whole genome shotgun (WGS) entry which is preliminary data.</text>
</comment>
<gene>
    <name evidence="3" type="ORF">AUN14_08225</name>
    <name evidence="2" type="ORF">FZI19_09665</name>
</gene>
<organism evidence="3 4">
    <name type="scientific">Cronobacter muytjensii</name>
    <dbReference type="NCBI Taxonomy" id="413501"/>
    <lineage>
        <taxon>Bacteria</taxon>
        <taxon>Pseudomonadati</taxon>
        <taxon>Pseudomonadota</taxon>
        <taxon>Gammaproteobacteria</taxon>
        <taxon>Enterobacterales</taxon>
        <taxon>Enterobacteriaceae</taxon>
        <taxon>Cronobacter</taxon>
    </lineage>
</organism>
<dbReference type="GO" id="GO:0016747">
    <property type="term" value="F:acyltransferase activity, transferring groups other than amino-acyl groups"/>
    <property type="evidence" value="ECO:0007669"/>
    <property type="project" value="InterPro"/>
</dbReference>
<accession>A0A2T7AUK7</accession>